<dbReference type="EMBL" id="BSXW01000445">
    <property type="protein sequence ID" value="GMF22572.1"/>
    <property type="molecule type" value="Genomic_DNA"/>
</dbReference>
<dbReference type="AlphaFoldDB" id="A0A9W6TZH9"/>
<dbReference type="Proteomes" id="UP001165083">
    <property type="component" value="Unassembled WGS sequence"/>
</dbReference>
<evidence type="ECO:0000313" key="3">
    <source>
        <dbReference type="EMBL" id="GMF22572.1"/>
    </source>
</evidence>
<keyword evidence="4" id="KW-1185">Reference proteome</keyword>
<feature type="region of interest" description="Disordered" evidence="2">
    <location>
        <begin position="71"/>
        <end position="113"/>
    </location>
</feature>
<sequence>MEGYVRYPPSAPQFNDNVVGSVMQRLRPTPGYLAAADTGESMGTQYSFQHLRQELWSFSTRNQGELIARSRNELGETHQEDTTPPPGETMSSSGRTGKAQQWSGSRRPLLADAEDRATRSFMKETKATHETMSDPALAEKLRLRELRRLRQIRYRKKKDNCMHSLEGETAQLMREIEQLEQRRRSVTSSIPEEKSVWNVAVEYFRFFRYGLPPSPQSQSPSRPHSSVHLHFLRATMTQDVVFNAERGVEAVMRTWIIFRVGLHTLRWNLSA</sequence>
<comment type="caution">
    <text evidence="3">The sequence shown here is derived from an EMBL/GenBank/DDBJ whole genome shotgun (WGS) entry which is preliminary data.</text>
</comment>
<accession>A0A9W6TZH9</accession>
<protein>
    <submittedName>
        <fullName evidence="3">Unnamed protein product</fullName>
    </submittedName>
</protein>
<gene>
    <name evidence="3" type="ORF">Plil01_000902700</name>
</gene>
<feature type="compositionally biased region" description="Basic and acidic residues" evidence="2">
    <location>
        <begin position="71"/>
        <end position="81"/>
    </location>
</feature>
<evidence type="ECO:0000256" key="1">
    <source>
        <dbReference type="SAM" id="Coils"/>
    </source>
</evidence>
<evidence type="ECO:0000256" key="2">
    <source>
        <dbReference type="SAM" id="MobiDB-lite"/>
    </source>
</evidence>
<evidence type="ECO:0000313" key="4">
    <source>
        <dbReference type="Proteomes" id="UP001165083"/>
    </source>
</evidence>
<organism evidence="3 4">
    <name type="scientific">Phytophthora lilii</name>
    <dbReference type="NCBI Taxonomy" id="2077276"/>
    <lineage>
        <taxon>Eukaryota</taxon>
        <taxon>Sar</taxon>
        <taxon>Stramenopiles</taxon>
        <taxon>Oomycota</taxon>
        <taxon>Peronosporomycetes</taxon>
        <taxon>Peronosporales</taxon>
        <taxon>Peronosporaceae</taxon>
        <taxon>Phytophthora</taxon>
    </lineage>
</organism>
<keyword evidence="1" id="KW-0175">Coiled coil</keyword>
<dbReference type="OrthoDB" id="112590at2759"/>
<feature type="coiled-coil region" evidence="1">
    <location>
        <begin position="162"/>
        <end position="189"/>
    </location>
</feature>
<proteinExistence type="predicted"/>
<name>A0A9W6TZH9_9STRA</name>
<feature type="compositionally biased region" description="Polar residues" evidence="2">
    <location>
        <begin position="89"/>
        <end position="104"/>
    </location>
</feature>
<reference evidence="3" key="1">
    <citation type="submission" date="2023-04" db="EMBL/GenBank/DDBJ databases">
        <title>Phytophthora lilii NBRC 32176.</title>
        <authorList>
            <person name="Ichikawa N."/>
            <person name="Sato H."/>
            <person name="Tonouchi N."/>
        </authorList>
    </citation>
    <scope>NUCLEOTIDE SEQUENCE</scope>
    <source>
        <strain evidence="3">NBRC 32176</strain>
    </source>
</reference>